<evidence type="ECO:0000313" key="2">
    <source>
        <dbReference type="EMBL" id="MED5018688.1"/>
    </source>
</evidence>
<name>A0ABU6PUX2_9BACL</name>
<feature type="transmembrane region" description="Helical" evidence="1">
    <location>
        <begin position="74"/>
        <end position="94"/>
    </location>
</feature>
<keyword evidence="1" id="KW-0812">Transmembrane</keyword>
<keyword evidence="1" id="KW-1133">Transmembrane helix</keyword>
<dbReference type="EMBL" id="JARTLD010000037">
    <property type="protein sequence ID" value="MED5018688.1"/>
    <property type="molecule type" value="Genomic_DNA"/>
</dbReference>
<evidence type="ECO:0000313" key="3">
    <source>
        <dbReference type="Proteomes" id="UP001343257"/>
    </source>
</evidence>
<feature type="transmembrane region" description="Helical" evidence="1">
    <location>
        <begin position="106"/>
        <end position="130"/>
    </location>
</feature>
<dbReference type="InterPro" id="IPR021215">
    <property type="entry name" value="DUF2752"/>
</dbReference>
<proteinExistence type="predicted"/>
<reference evidence="2 3" key="1">
    <citation type="submission" date="2023-03" db="EMBL/GenBank/DDBJ databases">
        <title>Bacillus Genome Sequencing.</title>
        <authorList>
            <person name="Dunlap C."/>
        </authorList>
    </citation>
    <scope>NUCLEOTIDE SEQUENCE [LARGE SCALE GENOMIC DNA]</scope>
    <source>
        <strain evidence="2 3">NRS-52</strain>
    </source>
</reference>
<accession>A0ABU6PUX2</accession>
<keyword evidence="3" id="KW-1185">Reference proteome</keyword>
<comment type="caution">
    <text evidence="2">The sequence shown here is derived from an EMBL/GenBank/DDBJ whole genome shotgun (WGS) entry which is preliminary data.</text>
</comment>
<gene>
    <name evidence="2" type="ORF">P9847_15375</name>
</gene>
<keyword evidence="1" id="KW-0472">Membrane</keyword>
<dbReference type="RefSeq" id="WP_328279157.1">
    <property type="nucleotide sequence ID" value="NZ_JARTLD010000037.1"/>
</dbReference>
<organism evidence="2 3">
    <name type="scientific">Paenibacillus chibensis</name>
    <dbReference type="NCBI Taxonomy" id="59846"/>
    <lineage>
        <taxon>Bacteria</taxon>
        <taxon>Bacillati</taxon>
        <taxon>Bacillota</taxon>
        <taxon>Bacilli</taxon>
        <taxon>Bacillales</taxon>
        <taxon>Paenibacillaceae</taxon>
        <taxon>Paenibacillus</taxon>
    </lineage>
</organism>
<protein>
    <submittedName>
        <fullName evidence="2">DUF2752 domain-containing protein</fullName>
    </submittedName>
</protein>
<evidence type="ECO:0000256" key="1">
    <source>
        <dbReference type="SAM" id="Phobius"/>
    </source>
</evidence>
<feature type="transmembrane region" description="Helical" evidence="1">
    <location>
        <begin position="21"/>
        <end position="42"/>
    </location>
</feature>
<sequence length="135" mass="15199">MSTISYKHPEPKKRSPLFKGAILAATGLIYFKAWVPLTGITVPCPFHAVTGWYCPGCGITRAILSLLHLDWVQAFRYNPLVFVLAPMYVVYAVTHKRGMRRFSQSLMAFMLVMSLAFGLLRNFPMFAFLAPTVLP</sequence>
<dbReference type="Proteomes" id="UP001343257">
    <property type="component" value="Unassembled WGS sequence"/>
</dbReference>
<dbReference type="Pfam" id="PF10825">
    <property type="entry name" value="DUF2752"/>
    <property type="match status" value="1"/>
</dbReference>